<accession>A0A7I8D1I4</accession>
<evidence type="ECO:0000313" key="1">
    <source>
        <dbReference type="EMBL" id="BCH36656.1"/>
    </source>
</evidence>
<keyword evidence="1" id="KW-0808">Transferase</keyword>
<keyword evidence="1" id="KW-0548">Nucleotidyltransferase</keyword>
<protein>
    <submittedName>
        <fullName evidence="1">RNA-dependent RNA polymerase</fullName>
    </submittedName>
</protein>
<evidence type="ECO:0000313" key="2">
    <source>
        <dbReference type="Proteomes" id="UP001256446"/>
    </source>
</evidence>
<keyword evidence="2" id="KW-1185">Reference proteome</keyword>
<organism evidence="1 2">
    <name type="scientific">Magnaporthe oryzae narnavirus 1</name>
    <dbReference type="NCBI Taxonomy" id="2737030"/>
    <lineage>
        <taxon>Viruses</taxon>
        <taxon>Riboviria</taxon>
        <taxon>Orthornavirae</taxon>
        <taxon>Lenarviricota</taxon>
        <taxon>Amabiliviricetes</taxon>
        <taxon>Wolframvirales</taxon>
        <taxon>Splipalmiviridae</taxon>
        <taxon>Delepalmivirus</taxon>
        <taxon>Delepalmivirus magnaporthae</taxon>
    </lineage>
</organism>
<proteinExistence type="predicted"/>
<dbReference type="GO" id="GO:0003968">
    <property type="term" value="F:RNA-directed RNA polymerase activity"/>
    <property type="evidence" value="ECO:0007669"/>
    <property type="project" value="UniProtKB-KW"/>
</dbReference>
<reference evidence="1 2" key="1">
    <citation type="submission" date="2020-06" db="EMBL/GenBank/DDBJ databases">
        <title>Discovery of novel viral sequences from mycovirus by FLDS-based high quality screening.</title>
        <authorList>
            <person name="Urayama S."/>
            <person name="Yaguchi T."/>
            <person name="Hagiwara D."/>
            <person name="Chiba Y."/>
        </authorList>
    </citation>
    <scope>NUCLEOTIDE SEQUENCE [LARGE SCALE GENOMIC DNA]</scope>
    <source>
        <strain evidence="1 2">J-YC</strain>
    </source>
</reference>
<sequence>MSALSSSDGVWSDPSTHEESLSALSSHGGRKFSTAYSRYVIHTATIPLATTLDQGFLIADEDCESYFHGYQAGEKQDIHCPVRSCMFIRPDKTRGRERLRRNCPCGDVALENGSMKPLCFLVYVRSLNRNLVGWEQDDHPPEVISPEEVMFCQNSTGVFDNSYPGFFRDKIGVTGWGHVTEKTIVQALRGLYWYRKYNYQYKLDAQMRGLIARLGFRKTKHIVMQSMHTINSLLVKKMLAFAPEIEGYEPLAKHTAWAFRELMEVYGMAPQWNAGGQMIEPEEGFYQDAKNFSNFVKANFHKEDRLTRLSITEWRASTKAFGAFFGSELKRLRAYAESLYSNSGSDYSLSPAWIFRMTTLCQTRGLGYLPDAIAQCRRSAFRATVNRQPEPLNPEMMHLQALAVKKRLSAGIPPMILSEERIHSLPDEEKEIFQDAFSRIAMPIKGSASLDTFVKDGGKIEDARQLLKLASENQWKIPVRDLNTHEIREYLSVSREPEEMEDVSRPLFWISYQLFLNHWIRRGQWKEESEYHRFPTQVGEYQPDIMNAKIVHISEPGKERNLTKSHATYAWFLTPGAKLSQAILAVLPEHRAGLLESGHEWRHQKRISPLSDESGFVYDSRTGKVYPEIRHVFKDWTESTDFISKSVGYVHLRTFFDYVAFPAAYGRLILKTIVEPQPVVEVVSHVAFDDGDDIEPVEWTGSINEGFMMGNPITKTILHLVHESEHAVATLYLARRGLKFVPNYKFGMPFDRARLDRNMPTEHSRLYLSSRTGRAHLPVGGQP</sequence>
<dbReference type="EMBL" id="LC553711">
    <property type="protein sequence ID" value="BCH36656.1"/>
    <property type="molecule type" value="Genomic_RNA"/>
</dbReference>
<keyword evidence="1" id="KW-0696">RNA-directed RNA polymerase</keyword>
<dbReference type="Proteomes" id="UP001256446">
    <property type="component" value="Genome"/>
</dbReference>
<name>A0A7I8D1I4_9VIRU</name>